<accession>A0ACA9P578</accession>
<organism evidence="1 2">
    <name type="scientific">Racocetra persica</name>
    <dbReference type="NCBI Taxonomy" id="160502"/>
    <lineage>
        <taxon>Eukaryota</taxon>
        <taxon>Fungi</taxon>
        <taxon>Fungi incertae sedis</taxon>
        <taxon>Mucoromycota</taxon>
        <taxon>Glomeromycotina</taxon>
        <taxon>Glomeromycetes</taxon>
        <taxon>Diversisporales</taxon>
        <taxon>Gigasporaceae</taxon>
        <taxon>Racocetra</taxon>
    </lineage>
</organism>
<name>A0ACA9P578_9GLOM</name>
<feature type="non-terminal residue" evidence="1">
    <location>
        <position position="95"/>
    </location>
</feature>
<dbReference type="Proteomes" id="UP000789920">
    <property type="component" value="Unassembled WGS sequence"/>
</dbReference>
<sequence>MTVEHDSVIDMNQVISIRGPDIYQPSIHASIIEKQEYACSFENPKKAKHKGRPKGSSFTQQVLQDLDVGTSRSTKQANIETNDSNIKLKPGIWYC</sequence>
<comment type="caution">
    <text evidence="1">The sequence shown here is derived from an EMBL/GenBank/DDBJ whole genome shotgun (WGS) entry which is preliminary data.</text>
</comment>
<evidence type="ECO:0000313" key="2">
    <source>
        <dbReference type="Proteomes" id="UP000789920"/>
    </source>
</evidence>
<dbReference type="EMBL" id="CAJVQC010017538">
    <property type="protein sequence ID" value="CAG8685412.1"/>
    <property type="molecule type" value="Genomic_DNA"/>
</dbReference>
<protein>
    <submittedName>
        <fullName evidence="1">13397_t:CDS:1</fullName>
    </submittedName>
</protein>
<evidence type="ECO:0000313" key="1">
    <source>
        <dbReference type="EMBL" id="CAG8685412.1"/>
    </source>
</evidence>
<gene>
    <name evidence="1" type="ORF">RPERSI_LOCUS9318</name>
</gene>
<keyword evidence="2" id="KW-1185">Reference proteome</keyword>
<proteinExistence type="predicted"/>
<reference evidence="1" key="1">
    <citation type="submission" date="2021-06" db="EMBL/GenBank/DDBJ databases">
        <authorList>
            <person name="Kallberg Y."/>
            <person name="Tangrot J."/>
            <person name="Rosling A."/>
        </authorList>
    </citation>
    <scope>NUCLEOTIDE SEQUENCE</scope>
    <source>
        <strain evidence="1">MA461A</strain>
    </source>
</reference>